<accession>A0A5M6A3M4</accession>
<feature type="signal peptide" evidence="1">
    <location>
        <begin position="1"/>
        <end position="23"/>
    </location>
</feature>
<sequence>MKNYIPILCAALIAVLASCSSDSLPTTNHSDLRQVTIDVVTNTPATRATAPAISRYAISVWEDEEYAVPAEGVFMTGNDNTASNATGTFAMILNSTKTYYCLFWADNGAGYALGDNTLRNVTLTEGHNVSEAFCGKTQIPAGTSTTYTANLKRAVAKVTLKETGEIPAGNTITVKINHHTAYTVRDDTDTGDQVLHTLTWTTTAKSGTADAPVQLNDEDIFVLAPVTRASLRNITFQCNDEGEVMVSNVPLQANYNTNIKGHYTTVSDQTFNVNVDNKWETGNLSPETRGIHH</sequence>
<dbReference type="PROSITE" id="PS51257">
    <property type="entry name" value="PROKAR_LIPOPROTEIN"/>
    <property type="match status" value="1"/>
</dbReference>
<dbReference type="AlphaFoldDB" id="A0A5M6A3M4"/>
<organism evidence="2 3">
    <name type="scientific">Bacteroides cellulosilyticus</name>
    <dbReference type="NCBI Taxonomy" id="246787"/>
    <lineage>
        <taxon>Bacteria</taxon>
        <taxon>Pseudomonadati</taxon>
        <taxon>Bacteroidota</taxon>
        <taxon>Bacteroidia</taxon>
        <taxon>Bacteroidales</taxon>
        <taxon>Bacteroidaceae</taxon>
        <taxon>Bacteroides</taxon>
    </lineage>
</organism>
<name>A0A5M6A3M4_9BACE</name>
<dbReference type="Proteomes" id="UP000325055">
    <property type="component" value="Unassembled WGS sequence"/>
</dbReference>
<keyword evidence="1" id="KW-0732">Signal</keyword>
<gene>
    <name evidence="2" type="ORF">F2Y86_22015</name>
</gene>
<dbReference type="EMBL" id="VVYW01000023">
    <property type="protein sequence ID" value="KAA5404266.1"/>
    <property type="molecule type" value="Genomic_DNA"/>
</dbReference>
<comment type="caution">
    <text evidence="2">The sequence shown here is derived from an EMBL/GenBank/DDBJ whole genome shotgun (WGS) entry which is preliminary data.</text>
</comment>
<reference evidence="2 3" key="1">
    <citation type="journal article" date="2019" name="Nat. Med.">
        <title>A library of human gut bacterial isolates paired with longitudinal multiomics data enables mechanistic microbiome research.</title>
        <authorList>
            <person name="Poyet M."/>
            <person name="Groussin M."/>
            <person name="Gibbons S.M."/>
            <person name="Avila-Pacheco J."/>
            <person name="Jiang X."/>
            <person name="Kearney S.M."/>
            <person name="Perrotta A.R."/>
            <person name="Berdy B."/>
            <person name="Zhao S."/>
            <person name="Lieberman T.D."/>
            <person name="Swanson P.K."/>
            <person name="Smith M."/>
            <person name="Roesemann S."/>
            <person name="Alexander J.E."/>
            <person name="Rich S.A."/>
            <person name="Livny J."/>
            <person name="Vlamakis H."/>
            <person name="Clish C."/>
            <person name="Bullock K."/>
            <person name="Deik A."/>
            <person name="Scott J."/>
            <person name="Pierce K.A."/>
            <person name="Xavier R.J."/>
            <person name="Alm E.J."/>
        </authorList>
    </citation>
    <scope>NUCLEOTIDE SEQUENCE [LARGE SCALE GENOMIC DNA]</scope>
    <source>
        <strain evidence="2 3">BIOML-A7</strain>
    </source>
</reference>
<evidence type="ECO:0000256" key="1">
    <source>
        <dbReference type="SAM" id="SignalP"/>
    </source>
</evidence>
<evidence type="ECO:0000313" key="3">
    <source>
        <dbReference type="Proteomes" id="UP000325055"/>
    </source>
</evidence>
<evidence type="ECO:0008006" key="4">
    <source>
        <dbReference type="Google" id="ProtNLM"/>
    </source>
</evidence>
<proteinExistence type="predicted"/>
<protein>
    <recommendedName>
        <fullName evidence="4">Fimbrillin family protein</fullName>
    </recommendedName>
</protein>
<evidence type="ECO:0000313" key="2">
    <source>
        <dbReference type="EMBL" id="KAA5404266.1"/>
    </source>
</evidence>
<feature type="chain" id="PRO_5024311636" description="Fimbrillin family protein" evidence="1">
    <location>
        <begin position="24"/>
        <end position="293"/>
    </location>
</feature>